<feature type="region of interest" description="Disordered" evidence="1">
    <location>
        <begin position="209"/>
        <end position="270"/>
    </location>
</feature>
<evidence type="ECO:0000313" key="2">
    <source>
        <dbReference type="EMBL" id="CAB0030741.1"/>
    </source>
</evidence>
<evidence type="ECO:0000256" key="1">
    <source>
        <dbReference type="SAM" id="MobiDB-lite"/>
    </source>
</evidence>
<feature type="compositionally biased region" description="Polar residues" evidence="1">
    <location>
        <begin position="110"/>
        <end position="125"/>
    </location>
</feature>
<reference evidence="2 3" key="1">
    <citation type="submission" date="2020-02" db="EMBL/GenBank/DDBJ databases">
        <authorList>
            <person name="Ferguson B K."/>
        </authorList>
    </citation>
    <scope>NUCLEOTIDE SEQUENCE [LARGE SCALE GENOMIC DNA]</scope>
</reference>
<dbReference type="EMBL" id="CADCXV010000530">
    <property type="protein sequence ID" value="CAB0030741.1"/>
    <property type="molecule type" value="Genomic_DNA"/>
</dbReference>
<feature type="compositionally biased region" description="Basic residues" evidence="1">
    <location>
        <begin position="65"/>
        <end position="75"/>
    </location>
</feature>
<dbReference type="AlphaFoldDB" id="A0A6H5HY64"/>
<gene>
    <name evidence="2" type="ORF">TBRA_LOCUS2735</name>
</gene>
<feature type="region of interest" description="Disordered" evidence="1">
    <location>
        <begin position="167"/>
        <end position="197"/>
    </location>
</feature>
<dbReference type="Proteomes" id="UP000479190">
    <property type="component" value="Unassembled WGS sequence"/>
</dbReference>
<feature type="region of interest" description="Disordered" evidence="1">
    <location>
        <begin position="65"/>
        <end position="149"/>
    </location>
</feature>
<feature type="compositionally biased region" description="Polar residues" evidence="1">
    <location>
        <begin position="247"/>
        <end position="259"/>
    </location>
</feature>
<evidence type="ECO:0000313" key="3">
    <source>
        <dbReference type="Proteomes" id="UP000479190"/>
    </source>
</evidence>
<keyword evidence="3" id="KW-1185">Reference proteome</keyword>
<feature type="compositionally biased region" description="Low complexity" evidence="1">
    <location>
        <begin position="92"/>
        <end position="108"/>
    </location>
</feature>
<organism evidence="2 3">
    <name type="scientific">Trichogramma brassicae</name>
    <dbReference type="NCBI Taxonomy" id="86971"/>
    <lineage>
        <taxon>Eukaryota</taxon>
        <taxon>Metazoa</taxon>
        <taxon>Ecdysozoa</taxon>
        <taxon>Arthropoda</taxon>
        <taxon>Hexapoda</taxon>
        <taxon>Insecta</taxon>
        <taxon>Pterygota</taxon>
        <taxon>Neoptera</taxon>
        <taxon>Endopterygota</taxon>
        <taxon>Hymenoptera</taxon>
        <taxon>Apocrita</taxon>
        <taxon>Proctotrupomorpha</taxon>
        <taxon>Chalcidoidea</taxon>
        <taxon>Trichogrammatidae</taxon>
        <taxon>Trichogramma</taxon>
    </lineage>
</organism>
<name>A0A6H5HY64_9HYME</name>
<protein>
    <submittedName>
        <fullName evidence="2">Uncharacterized protein</fullName>
    </submittedName>
</protein>
<sequence>MPHDDQMLLKQWSSPNKAQDIVVDDKHKIPAIVLLVGSARRRSHVQIQMWSRLVIASAVNLVHHTRRQSRVRQSKHVGNLKTPGTFERPPHTSNASTTTTRTGTVAASPPDSNARTKPRGETNSGRLPISFRLSPRSRAAGATKTDEGVERSFRLGPTLVGHRLAPAVHTRGPTGRPTPQVRRRKLAAPSKGGELGDALNLRRNALTILPPQDQNPTLATPGTKASPTSSAAKTRDRSGHGPRRRTPASTFKRTTSTSILKPKRQLPTTGATCVASAEAFALRLQELAP</sequence>
<proteinExistence type="predicted"/>
<accession>A0A6H5HY64</accession>
<feature type="non-terminal residue" evidence="2">
    <location>
        <position position="289"/>
    </location>
</feature>
<feature type="compositionally biased region" description="Polar residues" evidence="1">
    <location>
        <begin position="212"/>
        <end position="232"/>
    </location>
</feature>